<organism evidence="2 3">
    <name type="scientific">Candidatus Atelocyanobacterium thalassa isolate SIO64986</name>
    <dbReference type="NCBI Taxonomy" id="1527444"/>
    <lineage>
        <taxon>Bacteria</taxon>
        <taxon>Bacillati</taxon>
        <taxon>Cyanobacteriota</taxon>
        <taxon>Cyanophyceae</taxon>
        <taxon>Oscillatoriophycideae</taxon>
        <taxon>Chroococcales</taxon>
        <taxon>Aphanothecaceae</taxon>
        <taxon>Candidatus Atelocyanobacterium</taxon>
        <taxon>Candidatus Atelocyanobacterium thalassae</taxon>
    </lineage>
</organism>
<dbReference type="AlphaFoldDB" id="A0A086CGR1"/>
<dbReference type="Proteomes" id="UP000028922">
    <property type="component" value="Unassembled WGS sequence"/>
</dbReference>
<gene>
    <name evidence="2" type="ORF">ucyna2_00797</name>
</gene>
<keyword evidence="1" id="KW-1133">Transmembrane helix</keyword>
<protein>
    <submittedName>
        <fullName evidence="2">Uncharacterized protein</fullName>
    </submittedName>
</protein>
<sequence>MNNLKNDIKSIVNLMNITIISFVVIIIFIIGISNLTENSQSRHIRQFAEKKLRLFSRGYSLDTINCDGVDINHNGFVNCRASDRKQNIILLECPYKEKNSRCNYLFKK</sequence>
<reference evidence="2 3" key="1">
    <citation type="submission" date="2014-08" db="EMBL/GenBank/DDBJ databases">
        <title>Comparative genomics reveals surprising divergence of two closely related strains of uncultivated UCYN-A cyanobacteria.</title>
        <authorList>
            <person name="Bombar D."/>
            <person name="Heller P."/>
            <person name="Sanchez-Baracaldo P."/>
            <person name="Carter B.J."/>
            <person name="Zert J.P."/>
        </authorList>
    </citation>
    <scope>NUCLEOTIDE SEQUENCE [LARGE SCALE GENOMIC DNA]</scope>
</reference>
<evidence type="ECO:0000256" key="1">
    <source>
        <dbReference type="SAM" id="Phobius"/>
    </source>
</evidence>
<evidence type="ECO:0000313" key="2">
    <source>
        <dbReference type="EMBL" id="KFF41375.1"/>
    </source>
</evidence>
<comment type="caution">
    <text evidence="2">The sequence shown here is derived from an EMBL/GenBank/DDBJ whole genome shotgun (WGS) entry which is preliminary data.</text>
</comment>
<proteinExistence type="predicted"/>
<keyword evidence="1" id="KW-0472">Membrane</keyword>
<evidence type="ECO:0000313" key="3">
    <source>
        <dbReference type="Proteomes" id="UP000028922"/>
    </source>
</evidence>
<keyword evidence="1" id="KW-0812">Transmembrane</keyword>
<name>A0A086CGR1_9CHRO</name>
<accession>A0A086CGR1</accession>
<dbReference type="eggNOG" id="ENOG50343MP">
    <property type="taxonomic scope" value="Bacteria"/>
</dbReference>
<feature type="transmembrane region" description="Helical" evidence="1">
    <location>
        <begin position="12"/>
        <end position="32"/>
    </location>
</feature>
<dbReference type="EMBL" id="JPSP01000008">
    <property type="protein sequence ID" value="KFF41375.1"/>
    <property type="molecule type" value="Genomic_DNA"/>
</dbReference>